<dbReference type="InParanoid" id="A8P0S1"/>
<keyword evidence="6 7" id="KW-1015">Disulfide bond</keyword>
<accession>A8P0S1</accession>
<dbReference type="CDD" id="cd23507">
    <property type="entry name" value="hydrophobin_I"/>
    <property type="match status" value="1"/>
</dbReference>
<comment type="subcellular location">
    <subcellularLocation>
        <location evidence="1 7">Secreted</location>
        <location evidence="1 7">Cell wall</location>
    </subcellularLocation>
</comment>
<keyword evidence="4 7" id="KW-0964">Secreted</keyword>
<sequence>MKLAFIAATLLSFFFALVAAVPAGGPNAERLARGLPPLPPVRRHATPAHLAARAQPSGSSSQCNGGTIKCCNSVASSNDAVPKLLSSILNLGLGLNTIVGMQCTNLNALGVGGGSSCTGQTVCCSGNDFNGVITAGCTPISIGA</sequence>
<dbReference type="RefSeq" id="XP_001837952.1">
    <property type="nucleotide sequence ID" value="XM_001837900.2"/>
</dbReference>
<dbReference type="PROSITE" id="PS00956">
    <property type="entry name" value="HYDROPHOBIN"/>
    <property type="match status" value="1"/>
</dbReference>
<dbReference type="InterPro" id="IPR019778">
    <property type="entry name" value="Class_I_Hydrophobin_CS"/>
</dbReference>
<evidence type="ECO:0000256" key="5">
    <source>
        <dbReference type="ARBA" id="ARBA00022729"/>
    </source>
</evidence>
<dbReference type="GO" id="GO:0009277">
    <property type="term" value="C:fungal-type cell wall"/>
    <property type="evidence" value="ECO:0007669"/>
    <property type="project" value="InterPro"/>
</dbReference>
<dbReference type="KEGG" id="cci:CC1G_09503"/>
<dbReference type="OrthoDB" id="4225815at2759"/>
<feature type="signal peptide" evidence="7">
    <location>
        <begin position="1"/>
        <end position="20"/>
    </location>
</feature>
<dbReference type="GeneID" id="6014515"/>
<evidence type="ECO:0000256" key="3">
    <source>
        <dbReference type="ARBA" id="ARBA00022512"/>
    </source>
</evidence>
<dbReference type="STRING" id="240176.A8P0S1"/>
<dbReference type="AlphaFoldDB" id="A8P0S1"/>
<protein>
    <recommendedName>
        <fullName evidence="7">Hydrophobin</fullName>
    </recommendedName>
</protein>
<dbReference type="OMA" id="PPKRMYH"/>
<feature type="chain" id="PRO_5013986093" description="Hydrophobin" evidence="7">
    <location>
        <begin position="21"/>
        <end position="144"/>
    </location>
</feature>
<dbReference type="Proteomes" id="UP000001861">
    <property type="component" value="Unassembled WGS sequence"/>
</dbReference>
<dbReference type="SMART" id="SM00075">
    <property type="entry name" value="HYDRO"/>
    <property type="match status" value="1"/>
</dbReference>
<keyword evidence="3 7" id="KW-0134">Cell wall</keyword>
<evidence type="ECO:0000256" key="6">
    <source>
        <dbReference type="ARBA" id="ARBA00023157"/>
    </source>
</evidence>
<dbReference type="InterPro" id="IPR001338">
    <property type="entry name" value="Class_I_Hydrophobin"/>
</dbReference>
<evidence type="ECO:0000313" key="9">
    <source>
        <dbReference type="Proteomes" id="UP000001861"/>
    </source>
</evidence>
<comment type="caution">
    <text evidence="8">The sequence shown here is derived from an EMBL/GenBank/DDBJ whole genome shotgun (WGS) entry which is preliminary data.</text>
</comment>
<dbReference type="VEuPathDB" id="FungiDB:CC1G_09503"/>
<keyword evidence="9" id="KW-1185">Reference proteome</keyword>
<name>A8P0S1_COPC7</name>
<dbReference type="eggNOG" id="ENOG502RSE8">
    <property type="taxonomic scope" value="Eukaryota"/>
</dbReference>
<dbReference type="EMBL" id="AACS02000006">
    <property type="protein sequence ID" value="EAU83834.1"/>
    <property type="molecule type" value="Genomic_DNA"/>
</dbReference>
<proteinExistence type="inferred from homology"/>
<gene>
    <name evidence="8" type="ORF">CC1G_09503</name>
</gene>
<evidence type="ECO:0000256" key="1">
    <source>
        <dbReference type="ARBA" id="ARBA00004191"/>
    </source>
</evidence>
<dbReference type="Pfam" id="PF01185">
    <property type="entry name" value="Hydrophobin"/>
    <property type="match status" value="1"/>
</dbReference>
<dbReference type="GO" id="GO:0005199">
    <property type="term" value="F:structural constituent of cell wall"/>
    <property type="evidence" value="ECO:0007669"/>
    <property type="project" value="InterPro"/>
</dbReference>
<keyword evidence="5 7" id="KW-0732">Signal</keyword>
<comment type="similarity">
    <text evidence="2 7">Belongs to the fungal hydrophobin family.</text>
</comment>
<organism evidence="8 9">
    <name type="scientific">Coprinopsis cinerea (strain Okayama-7 / 130 / ATCC MYA-4618 / FGSC 9003)</name>
    <name type="common">Inky cap fungus</name>
    <name type="synonym">Hormographiella aspergillata</name>
    <dbReference type="NCBI Taxonomy" id="240176"/>
    <lineage>
        <taxon>Eukaryota</taxon>
        <taxon>Fungi</taxon>
        <taxon>Dikarya</taxon>
        <taxon>Basidiomycota</taxon>
        <taxon>Agaricomycotina</taxon>
        <taxon>Agaricomycetes</taxon>
        <taxon>Agaricomycetidae</taxon>
        <taxon>Agaricales</taxon>
        <taxon>Agaricineae</taxon>
        <taxon>Psathyrellaceae</taxon>
        <taxon>Coprinopsis</taxon>
    </lineage>
</organism>
<evidence type="ECO:0000256" key="2">
    <source>
        <dbReference type="ARBA" id="ARBA00010446"/>
    </source>
</evidence>
<reference evidence="8 9" key="1">
    <citation type="journal article" date="2010" name="Proc. Natl. Acad. Sci. U.S.A.">
        <title>Insights into evolution of multicellular fungi from the assembled chromosomes of the mushroom Coprinopsis cinerea (Coprinus cinereus).</title>
        <authorList>
            <person name="Stajich J.E."/>
            <person name="Wilke S.K."/>
            <person name="Ahren D."/>
            <person name="Au C.H."/>
            <person name="Birren B.W."/>
            <person name="Borodovsky M."/>
            <person name="Burns C."/>
            <person name="Canback B."/>
            <person name="Casselton L.A."/>
            <person name="Cheng C.K."/>
            <person name="Deng J."/>
            <person name="Dietrich F.S."/>
            <person name="Fargo D.C."/>
            <person name="Farman M.L."/>
            <person name="Gathman A.C."/>
            <person name="Goldberg J."/>
            <person name="Guigo R."/>
            <person name="Hoegger P.J."/>
            <person name="Hooker J.B."/>
            <person name="Huggins A."/>
            <person name="James T.Y."/>
            <person name="Kamada T."/>
            <person name="Kilaru S."/>
            <person name="Kodira C."/>
            <person name="Kues U."/>
            <person name="Kupfer D."/>
            <person name="Kwan H.S."/>
            <person name="Lomsadze A."/>
            <person name="Li W."/>
            <person name="Lilly W.W."/>
            <person name="Ma L.J."/>
            <person name="Mackey A.J."/>
            <person name="Manning G."/>
            <person name="Martin F."/>
            <person name="Muraguchi H."/>
            <person name="Natvig D.O."/>
            <person name="Palmerini H."/>
            <person name="Ramesh M.A."/>
            <person name="Rehmeyer C.J."/>
            <person name="Roe B.A."/>
            <person name="Shenoy N."/>
            <person name="Stanke M."/>
            <person name="Ter-Hovhannisyan V."/>
            <person name="Tunlid A."/>
            <person name="Velagapudi R."/>
            <person name="Vision T.J."/>
            <person name="Zeng Q."/>
            <person name="Zolan M.E."/>
            <person name="Pukkila P.J."/>
        </authorList>
    </citation>
    <scope>NUCLEOTIDE SEQUENCE [LARGE SCALE GENOMIC DNA]</scope>
    <source>
        <strain evidence="9">Okayama-7 / 130 / ATCC MYA-4618 / FGSC 9003</strain>
    </source>
</reference>
<evidence type="ECO:0000256" key="7">
    <source>
        <dbReference type="RuleBase" id="RU365009"/>
    </source>
</evidence>
<evidence type="ECO:0000256" key="4">
    <source>
        <dbReference type="ARBA" id="ARBA00022525"/>
    </source>
</evidence>
<evidence type="ECO:0000313" key="8">
    <source>
        <dbReference type="EMBL" id="EAU83834.1"/>
    </source>
</evidence>